<protein>
    <submittedName>
        <fullName evidence="3">Aminotransferase class I/II-fold pyridoxal phosphate-dependent enzyme</fullName>
    </submittedName>
</protein>
<keyword evidence="3" id="KW-0032">Aminotransferase</keyword>
<comment type="caution">
    <text evidence="3">The sequence shown here is derived from an EMBL/GenBank/DDBJ whole genome shotgun (WGS) entry which is preliminary data.</text>
</comment>
<dbReference type="CDD" id="cd00616">
    <property type="entry name" value="AHBA_syn"/>
    <property type="match status" value="1"/>
</dbReference>
<keyword evidence="4" id="KW-1185">Reference proteome</keyword>
<evidence type="ECO:0000313" key="4">
    <source>
        <dbReference type="Proteomes" id="UP001500368"/>
    </source>
</evidence>
<comment type="similarity">
    <text evidence="2">Belongs to the DegT/DnrJ/EryC1 family.</text>
</comment>
<dbReference type="Proteomes" id="UP001500368">
    <property type="component" value="Unassembled WGS sequence"/>
</dbReference>
<dbReference type="EMBL" id="BAABLW010000007">
    <property type="protein sequence ID" value="GAA4918094.1"/>
    <property type="molecule type" value="Genomic_DNA"/>
</dbReference>
<gene>
    <name evidence="3" type="ORF">GCM10025790_12000</name>
</gene>
<dbReference type="InterPro" id="IPR015424">
    <property type="entry name" value="PyrdxlP-dep_Trfase"/>
</dbReference>
<dbReference type="Pfam" id="PF01041">
    <property type="entry name" value="DegT_DnrJ_EryC1"/>
    <property type="match status" value="1"/>
</dbReference>
<dbReference type="Gene3D" id="3.40.640.10">
    <property type="entry name" value="Type I PLP-dependent aspartate aminotransferase-like (Major domain)"/>
    <property type="match status" value="1"/>
</dbReference>
<evidence type="ECO:0000256" key="2">
    <source>
        <dbReference type="RuleBase" id="RU004508"/>
    </source>
</evidence>
<dbReference type="InterPro" id="IPR015421">
    <property type="entry name" value="PyrdxlP-dep_Trfase_major"/>
</dbReference>
<keyword evidence="2" id="KW-0663">Pyridoxal phosphate</keyword>
<keyword evidence="3" id="KW-0808">Transferase</keyword>
<dbReference type="Gene3D" id="3.90.1150.10">
    <property type="entry name" value="Aspartate Aminotransferase, domain 1"/>
    <property type="match status" value="1"/>
</dbReference>
<reference evidence="4" key="1">
    <citation type="journal article" date="2019" name="Int. J. Syst. Evol. Microbiol.">
        <title>The Global Catalogue of Microorganisms (GCM) 10K type strain sequencing project: providing services to taxonomists for standard genome sequencing and annotation.</title>
        <authorList>
            <consortium name="The Broad Institute Genomics Platform"/>
            <consortium name="The Broad Institute Genome Sequencing Center for Infectious Disease"/>
            <person name="Wu L."/>
            <person name="Ma J."/>
        </authorList>
    </citation>
    <scope>NUCLEOTIDE SEQUENCE [LARGE SCALE GENOMIC DNA]</scope>
    <source>
        <strain evidence="4">JCM 19129</strain>
    </source>
</reference>
<dbReference type="PIRSF" id="PIRSF000390">
    <property type="entry name" value="PLP_StrS"/>
    <property type="match status" value="1"/>
</dbReference>
<accession>A0ABP9FUM2</accession>
<dbReference type="PANTHER" id="PTHR30244">
    <property type="entry name" value="TRANSAMINASE"/>
    <property type="match status" value="1"/>
</dbReference>
<dbReference type="InterPro" id="IPR015422">
    <property type="entry name" value="PyrdxlP-dep_Trfase_small"/>
</dbReference>
<dbReference type="RefSeq" id="WP_345477169.1">
    <property type="nucleotide sequence ID" value="NZ_BAABLW010000007.1"/>
</dbReference>
<name>A0ABP9FUM2_9MICC</name>
<dbReference type="GO" id="GO:0008483">
    <property type="term" value="F:transaminase activity"/>
    <property type="evidence" value="ECO:0007669"/>
    <property type="project" value="UniProtKB-KW"/>
</dbReference>
<comment type="cofactor">
    <cofactor evidence="1">
        <name>pyridoxal 5'-phosphate</name>
        <dbReference type="ChEBI" id="CHEBI:597326"/>
    </cofactor>
</comment>
<organism evidence="3 4">
    <name type="scientific">Nesterenkonia rhizosphaerae</name>
    <dbReference type="NCBI Taxonomy" id="1348272"/>
    <lineage>
        <taxon>Bacteria</taxon>
        <taxon>Bacillati</taxon>
        <taxon>Actinomycetota</taxon>
        <taxon>Actinomycetes</taxon>
        <taxon>Micrococcales</taxon>
        <taxon>Micrococcaceae</taxon>
        <taxon>Nesterenkonia</taxon>
    </lineage>
</organism>
<proteinExistence type="inferred from homology"/>
<evidence type="ECO:0000313" key="3">
    <source>
        <dbReference type="EMBL" id="GAA4918094.1"/>
    </source>
</evidence>
<dbReference type="SUPFAM" id="SSF53383">
    <property type="entry name" value="PLP-dependent transferases"/>
    <property type="match status" value="1"/>
</dbReference>
<dbReference type="PANTHER" id="PTHR30244:SF34">
    <property type="entry name" value="DTDP-4-AMINO-4,6-DIDEOXYGALACTOSE TRANSAMINASE"/>
    <property type="match status" value="1"/>
</dbReference>
<sequence length="390" mass="41777">MSASGAQRTATGYVATEEQILLSSPDVGPLEEDYLLRAFRSGWIAPAGPDLAAFEEELAAQTGVEHAVAVSSGTAALHLGLLGVGVRPGDSVVTSTMTFAATANAITYCSAAPEFLDCLDDGNMDPNLLREKLDEASRLGRLPAAIVPVDILGRPADYDRILPLAAEFNIPVVVDAAESLGSRYGERMVGSLGQASVVSFNGNKIMTTSGGGALLTNDGELATYARYLSSQARQPVAHYEHTEIGFNYRLSNLLAALGRAQLIRLDSMISRRRVVRSRYASQFQHVPGVELFGAENPHRDNCWLTAVIIDPHQAGFTSEELAKWLAGFGIETRPLWKPMHLQPAFSSCPVLGGATAERLFHTGLALPSGSAMNDDQVDRILHAIDRFLCG</sequence>
<evidence type="ECO:0000256" key="1">
    <source>
        <dbReference type="ARBA" id="ARBA00001933"/>
    </source>
</evidence>
<dbReference type="InterPro" id="IPR000653">
    <property type="entry name" value="DegT/StrS_aminotransferase"/>
</dbReference>